<dbReference type="RefSeq" id="WP_015930468.1">
    <property type="nucleotide sequence ID" value="NC_011894.1"/>
</dbReference>
<dbReference type="OrthoDB" id="9181262at2"/>
<name>B8ISH8_METNO</name>
<dbReference type="EMBL" id="CP001349">
    <property type="protein sequence ID" value="ACL58818.1"/>
    <property type="molecule type" value="Genomic_DNA"/>
</dbReference>
<dbReference type="HOGENOM" id="CLU_074554_0_0_5"/>
<dbReference type="Proteomes" id="UP000008207">
    <property type="component" value="Chromosome"/>
</dbReference>
<dbReference type="STRING" id="460265.Mnod_3918"/>
<dbReference type="InterPro" id="IPR046788">
    <property type="entry name" value="Methyltransf_35"/>
</dbReference>
<dbReference type="AlphaFoldDB" id="B8ISH8"/>
<protein>
    <submittedName>
        <fullName evidence="1">Uncharacterized protein</fullName>
    </submittedName>
</protein>
<dbReference type="Pfam" id="PF20553">
    <property type="entry name" value="Methyltransf_35"/>
    <property type="match status" value="1"/>
</dbReference>
<proteinExistence type="predicted"/>
<keyword evidence="2" id="KW-1185">Reference proteome</keyword>
<gene>
    <name evidence="1" type="ordered locus">Mnod_3918</name>
</gene>
<dbReference type="KEGG" id="mno:Mnod_3918"/>
<organism evidence="1 2">
    <name type="scientific">Methylobacterium nodulans (strain LMG 21967 / CNCM I-2342 / ORS 2060)</name>
    <dbReference type="NCBI Taxonomy" id="460265"/>
    <lineage>
        <taxon>Bacteria</taxon>
        <taxon>Pseudomonadati</taxon>
        <taxon>Pseudomonadota</taxon>
        <taxon>Alphaproteobacteria</taxon>
        <taxon>Hyphomicrobiales</taxon>
        <taxon>Methylobacteriaceae</taxon>
        <taxon>Methylobacterium</taxon>
    </lineage>
</organism>
<evidence type="ECO:0000313" key="1">
    <source>
        <dbReference type="EMBL" id="ACL58818.1"/>
    </source>
</evidence>
<dbReference type="eggNOG" id="ENOG5031JFC">
    <property type="taxonomic scope" value="Bacteria"/>
</dbReference>
<sequence length="324" mass="36533">MTASYRSIDYSIRPAKFAERRMLAEAFRRLSKFATIESYQYVGFGSIWFSDFTHFHRALGIERMISIEREAAHSARFEFNKPFRGIEMRFGESAAELPKIDWSLRSIVWLDYDDPLNKSMLADLRTIALAATSGSVVTISVQAETPPLVSVDTSEGELRPSSGIDELKAAIGVARVPSDAVDSDMRGWKLARLLRQALLSEIEDCLSSRNSGRPQGQWIDFRQIGAWEYADGAKMTTISGVFVDRGQASIFASCAFEELSFYRPSLDAMRIEVPKLTPKEMRDIETRLPLVNGQDIDPGHAPLRDARQFATFYRYLPAFASFEP</sequence>
<evidence type="ECO:0000313" key="2">
    <source>
        <dbReference type="Proteomes" id="UP000008207"/>
    </source>
</evidence>
<accession>B8ISH8</accession>
<reference evidence="1 2" key="1">
    <citation type="submission" date="2009-01" db="EMBL/GenBank/DDBJ databases">
        <title>Complete sequence of chromosome of Methylobacterium nodulans ORS 2060.</title>
        <authorList>
            <consortium name="US DOE Joint Genome Institute"/>
            <person name="Lucas S."/>
            <person name="Copeland A."/>
            <person name="Lapidus A."/>
            <person name="Glavina del Rio T."/>
            <person name="Dalin E."/>
            <person name="Tice H."/>
            <person name="Bruce D."/>
            <person name="Goodwin L."/>
            <person name="Pitluck S."/>
            <person name="Sims D."/>
            <person name="Brettin T."/>
            <person name="Detter J.C."/>
            <person name="Han C."/>
            <person name="Larimer F."/>
            <person name="Land M."/>
            <person name="Hauser L."/>
            <person name="Kyrpides N."/>
            <person name="Ivanova N."/>
            <person name="Marx C.J."/>
            <person name="Richardson P."/>
        </authorList>
    </citation>
    <scope>NUCLEOTIDE SEQUENCE [LARGE SCALE GENOMIC DNA]</scope>
    <source>
        <strain evidence="2">LMG 21967 / CNCM I-2342 / ORS 2060</strain>
    </source>
</reference>